<feature type="domain" description="CHHC U11-48K-type" evidence="4">
    <location>
        <begin position="7"/>
        <end position="27"/>
    </location>
</feature>
<organism evidence="5 6">
    <name type="scientific">Paramecium sonneborni</name>
    <dbReference type="NCBI Taxonomy" id="65129"/>
    <lineage>
        <taxon>Eukaryota</taxon>
        <taxon>Sar</taxon>
        <taxon>Alveolata</taxon>
        <taxon>Ciliophora</taxon>
        <taxon>Intramacronucleata</taxon>
        <taxon>Oligohymenophorea</taxon>
        <taxon>Peniculida</taxon>
        <taxon>Parameciidae</taxon>
        <taxon>Paramecium</taxon>
    </lineage>
</organism>
<protein>
    <recommendedName>
        <fullName evidence="4">CHHC U11-48K-type domain-containing protein</fullName>
    </recommendedName>
</protein>
<evidence type="ECO:0000256" key="1">
    <source>
        <dbReference type="ARBA" id="ARBA00022723"/>
    </source>
</evidence>
<evidence type="ECO:0000313" key="6">
    <source>
        <dbReference type="Proteomes" id="UP000692954"/>
    </source>
</evidence>
<sequence length="137" mass="16203">MQQNSQVSCPYNSQHIMPSDRLIFHLSNECKDSNMYRNAQNNTQQNFLKIFRGQLSVSSNNDLSQSNNLIKTDMSTQKADFLQEKSISKIYQDNQSQIQKQMDNQFIDQFKNLNLCYQDQQFQNQELKFDQKDVDMI</sequence>
<evidence type="ECO:0000256" key="3">
    <source>
        <dbReference type="ARBA" id="ARBA00022833"/>
    </source>
</evidence>
<accession>A0A8S1LLD0</accession>
<dbReference type="EMBL" id="CAJJDN010000023">
    <property type="protein sequence ID" value="CAD8067599.1"/>
    <property type="molecule type" value="Genomic_DNA"/>
</dbReference>
<dbReference type="AlphaFoldDB" id="A0A8S1LLD0"/>
<dbReference type="GO" id="GO:0008270">
    <property type="term" value="F:zinc ion binding"/>
    <property type="evidence" value="ECO:0007669"/>
    <property type="project" value="UniProtKB-KW"/>
</dbReference>
<keyword evidence="1" id="KW-0479">Metal-binding</keyword>
<proteinExistence type="predicted"/>
<reference evidence="5" key="1">
    <citation type="submission" date="2021-01" db="EMBL/GenBank/DDBJ databases">
        <authorList>
            <consortium name="Genoscope - CEA"/>
            <person name="William W."/>
        </authorList>
    </citation>
    <scope>NUCLEOTIDE SEQUENCE</scope>
</reference>
<dbReference type="Pfam" id="PF05253">
    <property type="entry name" value="zf-U11-48K"/>
    <property type="match status" value="1"/>
</dbReference>
<dbReference type="InterPro" id="IPR022776">
    <property type="entry name" value="TRM13/UPF0224_CHHC_Znf_dom"/>
</dbReference>
<evidence type="ECO:0000259" key="4">
    <source>
        <dbReference type="Pfam" id="PF05253"/>
    </source>
</evidence>
<gene>
    <name evidence="5" type="ORF">PSON_ATCC_30995.1.T0230121</name>
</gene>
<evidence type="ECO:0000256" key="2">
    <source>
        <dbReference type="ARBA" id="ARBA00022771"/>
    </source>
</evidence>
<keyword evidence="3" id="KW-0862">Zinc</keyword>
<evidence type="ECO:0000313" key="5">
    <source>
        <dbReference type="EMBL" id="CAD8067599.1"/>
    </source>
</evidence>
<keyword evidence="2" id="KW-0863">Zinc-finger</keyword>
<comment type="caution">
    <text evidence="5">The sequence shown here is derived from an EMBL/GenBank/DDBJ whole genome shotgun (WGS) entry which is preliminary data.</text>
</comment>
<dbReference type="OrthoDB" id="10425344at2759"/>
<dbReference type="Proteomes" id="UP000692954">
    <property type="component" value="Unassembled WGS sequence"/>
</dbReference>
<name>A0A8S1LLD0_9CILI</name>
<keyword evidence="6" id="KW-1185">Reference proteome</keyword>